<reference evidence="1" key="1">
    <citation type="submission" date="2022-11" db="EMBL/GenBank/DDBJ databases">
        <title>Genome Sequence of Boeremia exigua.</title>
        <authorList>
            <person name="Buettner E."/>
        </authorList>
    </citation>
    <scope>NUCLEOTIDE SEQUENCE</scope>
    <source>
        <strain evidence="1">CU02</strain>
    </source>
</reference>
<dbReference type="EMBL" id="JAPHNI010000007">
    <property type="protein sequence ID" value="KAJ8118898.1"/>
    <property type="molecule type" value="Genomic_DNA"/>
</dbReference>
<protein>
    <submittedName>
        <fullName evidence="1">Uncharacterized protein</fullName>
    </submittedName>
</protein>
<evidence type="ECO:0000313" key="1">
    <source>
        <dbReference type="EMBL" id="KAJ8118898.1"/>
    </source>
</evidence>
<accession>A0ACC2IUT2</accession>
<organism evidence="1 2">
    <name type="scientific">Boeremia exigua</name>
    <dbReference type="NCBI Taxonomy" id="749465"/>
    <lineage>
        <taxon>Eukaryota</taxon>
        <taxon>Fungi</taxon>
        <taxon>Dikarya</taxon>
        <taxon>Ascomycota</taxon>
        <taxon>Pezizomycotina</taxon>
        <taxon>Dothideomycetes</taxon>
        <taxon>Pleosporomycetidae</taxon>
        <taxon>Pleosporales</taxon>
        <taxon>Pleosporineae</taxon>
        <taxon>Didymellaceae</taxon>
        <taxon>Boeremia</taxon>
    </lineage>
</organism>
<name>A0ACC2IUT2_9PLEO</name>
<sequence>MPSTSLSIRDISPTVTTFSTPFNRFALLSRRKFVAVGNRATAIRLHDGRMLLLNPIQFKPRVRAKLETLGGVHLIACDLGHHIYIREYLEIWPATKSIGVPALEGKRDDVRWDLIYSDSMTRPEKEFDFTEDFETVLFEGFITYFVAWYHRPTRTMIQADLMMNLPCTEVGQQITNTSQCVLTYSQQYSTSSADQGLGSREFAKCANPHSVWFRRLIYYIATVDFALMQRDAKRVAEWDIGRIVPCHGDVIDEDGNAAWESAYE</sequence>
<keyword evidence="2" id="KW-1185">Reference proteome</keyword>
<proteinExistence type="predicted"/>
<gene>
    <name evidence="1" type="ORF">OPT61_g226</name>
</gene>
<evidence type="ECO:0000313" key="2">
    <source>
        <dbReference type="Proteomes" id="UP001153331"/>
    </source>
</evidence>
<dbReference type="Proteomes" id="UP001153331">
    <property type="component" value="Unassembled WGS sequence"/>
</dbReference>
<comment type="caution">
    <text evidence="1">The sequence shown here is derived from an EMBL/GenBank/DDBJ whole genome shotgun (WGS) entry which is preliminary data.</text>
</comment>